<organism evidence="2 3">
    <name type="scientific">Protopolystoma xenopodis</name>
    <dbReference type="NCBI Taxonomy" id="117903"/>
    <lineage>
        <taxon>Eukaryota</taxon>
        <taxon>Metazoa</taxon>
        <taxon>Spiralia</taxon>
        <taxon>Lophotrochozoa</taxon>
        <taxon>Platyhelminthes</taxon>
        <taxon>Monogenea</taxon>
        <taxon>Polyopisthocotylea</taxon>
        <taxon>Polystomatidea</taxon>
        <taxon>Polystomatidae</taxon>
        <taxon>Protopolystoma</taxon>
    </lineage>
</organism>
<protein>
    <submittedName>
        <fullName evidence="2">Uncharacterized protein</fullName>
    </submittedName>
</protein>
<dbReference type="AlphaFoldDB" id="A0A3S4ZMU6"/>
<name>A0A3S4ZMU6_9PLAT</name>
<evidence type="ECO:0000313" key="2">
    <source>
        <dbReference type="EMBL" id="VEL15488.1"/>
    </source>
</evidence>
<gene>
    <name evidence="2" type="ORF">PXEA_LOCUS8928</name>
</gene>
<comment type="caution">
    <text evidence="2">The sequence shown here is derived from an EMBL/GenBank/DDBJ whole genome shotgun (WGS) entry which is preliminary data.</text>
</comment>
<keyword evidence="3" id="KW-1185">Reference proteome</keyword>
<reference evidence="2" key="1">
    <citation type="submission" date="2018-11" db="EMBL/GenBank/DDBJ databases">
        <authorList>
            <consortium name="Pathogen Informatics"/>
        </authorList>
    </citation>
    <scope>NUCLEOTIDE SEQUENCE</scope>
</reference>
<feature type="non-terminal residue" evidence="2">
    <location>
        <position position="95"/>
    </location>
</feature>
<evidence type="ECO:0000313" key="3">
    <source>
        <dbReference type="Proteomes" id="UP000784294"/>
    </source>
</evidence>
<proteinExistence type="predicted"/>
<sequence>MKTLADQTIWPVSHLSRPSAGQGYGADAAKALSSLLSSLLQPRHLGTTQLLACPDGRRDNRPGNLGTRARQMGEPFRWTPLVQNPPCLSACLVRT</sequence>
<feature type="region of interest" description="Disordered" evidence="1">
    <location>
        <begin position="51"/>
        <end position="70"/>
    </location>
</feature>
<accession>A0A3S4ZMU6</accession>
<evidence type="ECO:0000256" key="1">
    <source>
        <dbReference type="SAM" id="MobiDB-lite"/>
    </source>
</evidence>
<dbReference type="EMBL" id="CAAALY010024764">
    <property type="protein sequence ID" value="VEL15488.1"/>
    <property type="molecule type" value="Genomic_DNA"/>
</dbReference>
<dbReference type="Proteomes" id="UP000784294">
    <property type="component" value="Unassembled WGS sequence"/>
</dbReference>